<dbReference type="Proteomes" id="UP000285290">
    <property type="component" value="Unassembled WGS sequence"/>
</dbReference>
<evidence type="ECO:0000313" key="24">
    <source>
        <dbReference type="Proteomes" id="UP000324325"/>
    </source>
</evidence>
<dbReference type="EMBL" id="QROF01000004">
    <property type="protein sequence ID" value="RHL05464.1"/>
    <property type="molecule type" value="Genomic_DNA"/>
</dbReference>
<evidence type="ECO:0000313" key="18">
    <source>
        <dbReference type="Proteomes" id="UP000283765"/>
    </source>
</evidence>
<dbReference type="EMBL" id="QSQP01000020">
    <property type="protein sequence ID" value="RGK40635.1"/>
    <property type="molecule type" value="Genomic_DNA"/>
</dbReference>
<evidence type="ECO:0000313" key="2">
    <source>
        <dbReference type="EMBL" id="MCB6938892.1"/>
    </source>
</evidence>
<dbReference type="EMBL" id="QSHU01000041">
    <property type="protein sequence ID" value="RHC34205.1"/>
    <property type="molecule type" value="Genomic_DNA"/>
</dbReference>
<evidence type="ECO:0000313" key="22">
    <source>
        <dbReference type="Proteomes" id="UP000286181"/>
    </source>
</evidence>
<dbReference type="EMBL" id="QSKC01000022">
    <property type="protein sequence ID" value="RHE30739.1"/>
    <property type="molecule type" value="Genomic_DNA"/>
</dbReference>
<evidence type="ECO:0000313" key="10">
    <source>
        <dbReference type="EMBL" id="RHD92089.1"/>
    </source>
</evidence>
<proteinExistence type="predicted"/>
<evidence type="ECO:0000313" key="3">
    <source>
        <dbReference type="EMBL" id="MCC2748712.1"/>
    </source>
</evidence>
<dbReference type="OrthoDB" id="9868928at2"/>
<evidence type="ECO:0000313" key="14">
    <source>
        <dbReference type="Proteomes" id="UP000095673"/>
    </source>
</evidence>
<dbReference type="Proteomes" id="UP000283765">
    <property type="component" value="Unassembled WGS sequence"/>
</dbReference>
<dbReference type="EMBL" id="QRXR01000039">
    <property type="protein sequence ID" value="RGU19412.1"/>
    <property type="molecule type" value="Genomic_DNA"/>
</dbReference>
<dbReference type="EMBL" id="QSJS01000021">
    <property type="protein sequence ID" value="RHD92089.1"/>
    <property type="molecule type" value="Genomic_DNA"/>
</dbReference>
<dbReference type="EMBL" id="VSTG01000013">
    <property type="protein sequence ID" value="TYL57117.1"/>
    <property type="molecule type" value="Genomic_DNA"/>
</dbReference>
<dbReference type="RefSeq" id="WP_015516959.1">
    <property type="nucleotide sequence ID" value="NZ_CYXM01000055.1"/>
</dbReference>
<dbReference type="Proteomes" id="UP000324325">
    <property type="component" value="Unassembled WGS sequence"/>
</dbReference>
<evidence type="ECO:0000313" key="16">
    <source>
        <dbReference type="Proteomes" id="UP000260970"/>
    </source>
</evidence>
<reference evidence="2" key="6">
    <citation type="submission" date="2021-10" db="EMBL/GenBank/DDBJ databases">
        <title>Collection of gut derived symbiotic bacterial strains cultured from healthy donors.</title>
        <authorList>
            <person name="Lin H."/>
            <person name="Littmann E."/>
            <person name="Kohout C."/>
            <person name="Pamer E.G."/>
        </authorList>
    </citation>
    <scope>NUCLEOTIDE SEQUENCE</scope>
    <source>
        <strain evidence="2">DFI.9.42</strain>
    </source>
</reference>
<evidence type="ECO:0000313" key="6">
    <source>
        <dbReference type="EMBL" id="RGN21239.1"/>
    </source>
</evidence>
<protein>
    <submittedName>
        <fullName evidence="1">Uncharacterized protein</fullName>
    </submittedName>
</protein>
<evidence type="ECO:0000313" key="11">
    <source>
        <dbReference type="EMBL" id="RHE30739.1"/>
    </source>
</evidence>
<reference evidence="3" key="5">
    <citation type="submission" date="2021-10" db="EMBL/GenBank/DDBJ databases">
        <title>Collection of gut derived symbiotic bacterial strains cultured from healthy donors.</title>
        <authorList>
            <person name="Lin H."/>
            <person name="Littmann E."/>
            <person name="Claire K."/>
            <person name="Pamer E."/>
        </authorList>
    </citation>
    <scope>NUCLEOTIDE SEQUENCE</scope>
    <source>
        <strain evidence="3">MSK.22.92</strain>
    </source>
</reference>
<evidence type="ECO:0000313" key="20">
    <source>
        <dbReference type="Proteomes" id="UP000285290"/>
    </source>
</evidence>
<evidence type="ECO:0000313" key="19">
    <source>
        <dbReference type="Proteomes" id="UP000284835"/>
    </source>
</evidence>
<dbReference type="EMBL" id="JAJFBX010000068">
    <property type="protein sequence ID" value="MCC2748712.1"/>
    <property type="molecule type" value="Genomic_DNA"/>
</dbReference>
<evidence type="ECO:0000313" key="9">
    <source>
        <dbReference type="EMBL" id="RHC34205.1"/>
    </source>
</evidence>
<dbReference type="EMBL" id="CYXM01000055">
    <property type="protein sequence ID" value="CUN31299.1"/>
    <property type="molecule type" value="Genomic_DNA"/>
</dbReference>
<evidence type="ECO:0000313" key="5">
    <source>
        <dbReference type="EMBL" id="RGM67110.1"/>
    </source>
</evidence>
<reference evidence="13 24" key="3">
    <citation type="submission" date="2019-08" db="EMBL/GenBank/DDBJ databases">
        <authorList>
            <person name="Duncan S."/>
            <person name="Walker A."/>
        </authorList>
    </citation>
    <scope>NUCLEOTIDE SEQUENCE [LARGE SCALE GENOMIC DNA]</scope>
    <source>
        <strain evidence="13 24">L2-21</strain>
    </source>
</reference>
<evidence type="ECO:0000313" key="1">
    <source>
        <dbReference type="EMBL" id="CUN31299.1"/>
    </source>
</evidence>
<reference evidence="13 24" key="4">
    <citation type="submission" date="2019-09" db="EMBL/GenBank/DDBJ databases">
        <title>Strain-level analysis of Eubacterium rectale using genomes from metagenomes.</title>
        <authorList>
            <person name="Karcher N."/>
            <person name="Segata N."/>
        </authorList>
    </citation>
    <scope>NUCLEOTIDE SEQUENCE [LARGE SCALE GENOMIC DNA]</scope>
    <source>
        <strain evidence="13 24">L2-21</strain>
    </source>
</reference>
<dbReference type="EMBL" id="JAJCJK010000016">
    <property type="protein sequence ID" value="MCB6938892.1"/>
    <property type="molecule type" value="Genomic_DNA"/>
</dbReference>
<evidence type="ECO:0000313" key="12">
    <source>
        <dbReference type="EMBL" id="RHL05464.1"/>
    </source>
</evidence>
<dbReference type="Proteomes" id="UP000286104">
    <property type="component" value="Unassembled WGS sequence"/>
</dbReference>
<name>A0A173VUT0_9FIRM</name>
<evidence type="ECO:0000313" key="23">
    <source>
        <dbReference type="Proteomes" id="UP000286341"/>
    </source>
</evidence>
<dbReference type="EMBL" id="QSFB01000042">
    <property type="protein sequence ID" value="RHA08465.1"/>
    <property type="molecule type" value="Genomic_DNA"/>
</dbReference>
<evidence type="ECO:0000313" key="4">
    <source>
        <dbReference type="EMBL" id="RGK40635.1"/>
    </source>
</evidence>
<dbReference type="Proteomes" id="UP000095673">
    <property type="component" value="Unassembled WGS sequence"/>
</dbReference>
<dbReference type="Proteomes" id="UP000261052">
    <property type="component" value="Unassembled WGS sequence"/>
</dbReference>
<dbReference type="Proteomes" id="UP000286181">
    <property type="component" value="Unassembled WGS sequence"/>
</dbReference>
<organism evidence="1 14">
    <name type="scientific">Agathobacter rectalis</name>
    <dbReference type="NCBI Taxonomy" id="39491"/>
    <lineage>
        <taxon>Bacteria</taxon>
        <taxon>Bacillati</taxon>
        <taxon>Bacillota</taxon>
        <taxon>Clostridia</taxon>
        <taxon>Lachnospirales</taxon>
        <taxon>Lachnospiraceae</taxon>
        <taxon>Agathobacter</taxon>
    </lineage>
</organism>
<dbReference type="Proteomes" id="UP001197847">
    <property type="component" value="Unassembled WGS sequence"/>
</dbReference>
<evidence type="ECO:0000313" key="8">
    <source>
        <dbReference type="EMBL" id="RHA08465.1"/>
    </source>
</evidence>
<dbReference type="AlphaFoldDB" id="A0A173VUT0"/>
<accession>A0A173VUT0</accession>
<evidence type="ECO:0000313" key="13">
    <source>
        <dbReference type="EMBL" id="TYL57117.1"/>
    </source>
</evidence>
<evidence type="ECO:0000313" key="7">
    <source>
        <dbReference type="EMBL" id="RGU19412.1"/>
    </source>
</evidence>
<sequence>MKKIIRILFVCLFFIALIFIGKNVLKDGKEREYIKSDKYYEENIENININEVNFKFLQVNEVANVNEAFYKKYDSYKEVVVEDNKNYDVFEKYTKVDVAFDQGYSGMRCYLNEDESFGGAYFRYTFEYETNDENLVDSSIEVYITAEPLEKFEGLLPTIEEADEGNVYSIYDNILYYMENDDNMSLFKTNICTVVFDGSKYSYFCGVIDGEKESYINKYCNVLYNFFQQMYK</sequence>
<reference evidence="1 14" key="1">
    <citation type="submission" date="2015-09" db="EMBL/GenBank/DDBJ databases">
        <authorList>
            <consortium name="Pathogen Informatics"/>
        </authorList>
    </citation>
    <scope>NUCLEOTIDE SEQUENCE [LARGE SCALE GENOMIC DNA]</scope>
    <source>
        <strain evidence="1 14">2789STDY5834968</strain>
    </source>
</reference>
<dbReference type="EMBL" id="QSUG01000015">
    <property type="protein sequence ID" value="RGN21239.1"/>
    <property type="molecule type" value="Genomic_DNA"/>
</dbReference>
<dbReference type="Proteomes" id="UP000260758">
    <property type="component" value="Unassembled WGS sequence"/>
</dbReference>
<dbReference type="EMBL" id="QSTP01000027">
    <property type="protein sequence ID" value="RGM67110.1"/>
    <property type="molecule type" value="Genomic_DNA"/>
</dbReference>
<dbReference type="Proteomes" id="UP000284835">
    <property type="component" value="Unassembled WGS sequence"/>
</dbReference>
<dbReference type="Proteomes" id="UP000286341">
    <property type="component" value="Unassembled WGS sequence"/>
</dbReference>
<gene>
    <name evidence="12" type="ORF">DW038_05930</name>
    <name evidence="11" type="ORF">DW753_13380</name>
    <name evidence="10" type="ORF">DW775_12955</name>
    <name evidence="9" type="ORF">DW848_16275</name>
    <name evidence="8" type="ORF">DW948_15425</name>
    <name evidence="7" type="ORF">DWW89_15440</name>
    <name evidence="6" type="ORF">DXB72_12850</name>
    <name evidence="5" type="ORF">DXB99_16730</name>
    <name evidence="4" type="ORF">DXD13_13385</name>
    <name evidence="1" type="ORF">ERS852580_03644</name>
    <name evidence="13" type="ORF">FYL37_10250</name>
    <name evidence="2" type="ORF">LIZ56_10810</name>
    <name evidence="3" type="ORF">LK487_17125</name>
</gene>
<evidence type="ECO:0000313" key="21">
    <source>
        <dbReference type="Proteomes" id="UP000286104"/>
    </source>
</evidence>
<dbReference type="Proteomes" id="UP001197684">
    <property type="component" value="Unassembled WGS sequence"/>
</dbReference>
<evidence type="ECO:0000313" key="17">
    <source>
        <dbReference type="Proteomes" id="UP000261052"/>
    </source>
</evidence>
<evidence type="ECO:0000313" key="15">
    <source>
        <dbReference type="Proteomes" id="UP000260758"/>
    </source>
</evidence>
<dbReference type="Proteomes" id="UP000260970">
    <property type="component" value="Unassembled WGS sequence"/>
</dbReference>
<reference evidence="15 16" key="2">
    <citation type="submission" date="2018-08" db="EMBL/GenBank/DDBJ databases">
        <title>A genome reference for cultivated species of the human gut microbiota.</title>
        <authorList>
            <person name="Zou Y."/>
            <person name="Xue W."/>
            <person name="Luo G."/>
        </authorList>
    </citation>
    <scope>NUCLEOTIDE SEQUENCE [LARGE SCALE GENOMIC DNA]</scope>
    <source>
        <strain evidence="7 18">AF17-27</strain>
        <strain evidence="12 22">AF39-14AC</strain>
        <strain evidence="11 20">AM29-10</strain>
        <strain evidence="10 19">AM30-13AC</strain>
        <strain evidence="9 21">AM36-3AA</strain>
        <strain evidence="8 23">AM44-1AT</strain>
        <strain evidence="6 16">OM05-6AA</strain>
        <strain evidence="5 15">OM07-13</strain>
        <strain evidence="4 17">TF11-15AC</strain>
    </source>
</reference>